<dbReference type="InterPro" id="IPR006644">
    <property type="entry name" value="Cadg"/>
</dbReference>
<evidence type="ECO:0000259" key="1">
    <source>
        <dbReference type="PROSITE" id="PS50093"/>
    </source>
</evidence>
<sequence length="2045" mass="212322">MKRIPVPSEPLMYARVLFLFLFITTLNFHAIAQCGCTFTIPAGSGSVTFNGTAQGVKPGDVICIQGGARERIIFQNITGSATNYVTIKNCNGQALIGGPNAGNGILINSSRYFRITGTGDASVEYGIKIVETKSGTQGIVATSLSSDIEIDHIEITKTGFAGIMAKTDPSNNCADKTPERPNFRMSNIHLHHNYIHDIGGEGFYIGNSFYNGTTIYCGSTQYPHEVRGVRIHDNLVMNSGWESIQVGSAVADVEIYNNKVYNYGSANNPSQNGGIQMGVGTTGKLYNNFVKGGFGPCLVVQGIGLNYVFNNVIVNPGAEAINVNTRPTPLATDIVPTGFLGGVYIINNTIVNAQTAAVKENINNAPGNVLYNNLIVASTTNWNQLKTYTDWSQGNNVVIPVLANAKFVNPTNDDYRLQSGSPAINAGRNVALFGVTFDFDKLLRPTGANWDAGAFELSGNQKPVVNVGSNQTIILPINTTTIIGSATDADGTITSYQWTQTSGPSATLTNENTPILLLTNLVEGTYVFRLTATDNASETGYAEVTITVQAAIVNQPPVANAGTNKTITLPVTTTTINGSASDADGTVTTYAWTQVGGAAATLVNANTATLTVNGLTTAGTYTFRLTATDDDGATGYDEVTVTVQPAATNQLPTANAGPDRNLTLPTNSVNLAGSASDPDGSIATYTWTKVSGPAAIMTGATTPTLSLTNLTVGSYVFRLTVTDNLGASAFDQATVVVSAANQLPVVNAGPDKTIKLPTSTVTLSGSASDADGTIASYSWTIVTGPNTPTLTNATSATLTVTGMVQGTYTFRLTATDNNGASASNDAVVIVQAANIPPVANAGTDVTLTLPANSATLTGSGTDTDGTIASYAWEKVSGPAATLGPTGQAALNLSNLVQGTYSFRLRVTDNEGASATDLVAVVVLPPTVNQPPVVNAGTDVTLTLPTNSTTLTGTASDPDGSITSYLWERISGPTATLSGTSTATLSASNLLEGVYIFRLTVTDNKSATASDEVRVTVTSVNQNPIVNAGTDKTLVLPTNFTSFTASASDTDGTISTYAWTQQSGPSVATMTGTASATVDISGLIIGTYIFRITVTDNDGGQSFDEARVIVQAATNVNPVANAGSNVTIFLPTNTVVLPGSGTDADGTIQSYAWTRISGGAATLTNQNTAILTASGLAAGTYVFRLTVTDDDGATGIDDVTVTVNPATTNQLPIADAGPNITLSLPVNSTNLIGAGTDPDGTITNYAWIKVSGPSAFMINANSPVLSLTDLVEGVYIFRLTVTDDDGATATDNCQVIVLPSSVNQTPTVSAGNNITVTLPTNSVTITAFASDADGSIASYSWAKQVGPTATVSGETTASLLVTSLEEGTYTFRVTVADNAGATAFDEVNIIVLPAGSNQPPLVNAGVDRTLFLPNNAINLTGTASDNDGSITSYQWTKIQGPTVTMGNTTAATITLTNLIAGQYTFRLTATDDDGATAFDEVNVTVFPGTINQPPIANAGSNQSIVLPNSTVTISGSGFDPDGSIVSYTWTQVLGASSVLENINSPTLIVNNLLEGVYRYQLTVEDDDGASGSDFVDITVVPEGTNVPPIANAGFDQVIYLPQSTTELQGNGLDTDGTIQTYLWEKKSGGTVTLSGQATSKLSLSALAVGSYQFTLTVKDNGGLTNTDEVNVSVLPGSINKNPIVSAGNDIFRRVPVTSVVITATASDADGSIASYNWTKISGPAVSLGSVSLPVLTVSNPPEGTYVFRITVTDNGGATASDEVTVVIAPAGVNQPPVVTTGNAIIVFQPSTTTTVNGSAFDLDGAIASLAWTQQDGPSTATLTGAGSTTLNVAGLELGSYTFRLTAIDNENASAFAEIVIDVRAENLPPTAFAGNDTTLYLPDNFLALDGIGTDTDGTIMSFTWEQLSGPPANVYLDNNPIISITDLIEGVYTLKLTVIDNAGAAASDEVTITVLEDPTDPIGAAKLFSPNGDLTNDTWVVKNITMIESCPIKIFNRLGKKVFEADAYENNWDAVLNGRPLEEGDYYYVIQCGSSKKYSGAIRLIR</sequence>
<dbReference type="InterPro" id="IPR026341">
    <property type="entry name" value="T9SS_type_B"/>
</dbReference>
<reference evidence="3" key="1">
    <citation type="journal article" date="2019" name="Int. J. Syst. Evol. Microbiol.">
        <title>The Global Catalogue of Microorganisms (GCM) 10K type strain sequencing project: providing services to taxonomists for standard genome sequencing and annotation.</title>
        <authorList>
            <consortium name="The Broad Institute Genomics Platform"/>
            <consortium name="The Broad Institute Genome Sequencing Center for Infectious Disease"/>
            <person name="Wu L."/>
            <person name="Ma J."/>
        </authorList>
    </citation>
    <scope>NUCLEOTIDE SEQUENCE [LARGE SCALE GENOMIC DNA]</scope>
    <source>
        <strain evidence="3">CCUG 58938</strain>
    </source>
</reference>
<name>A0ABW3KB16_9BACT</name>
<evidence type="ECO:0000313" key="2">
    <source>
        <dbReference type="EMBL" id="MFD1003160.1"/>
    </source>
</evidence>
<feature type="domain" description="PKD" evidence="1">
    <location>
        <begin position="760"/>
        <end position="835"/>
    </location>
</feature>
<feature type="domain" description="PKD" evidence="1">
    <location>
        <begin position="651"/>
        <end position="739"/>
    </location>
</feature>
<dbReference type="InterPro" id="IPR029865">
    <property type="entry name" value="KIAA0319-like"/>
</dbReference>
<dbReference type="Proteomes" id="UP001597112">
    <property type="component" value="Unassembled WGS sequence"/>
</dbReference>
<dbReference type="SUPFAM" id="SSF51126">
    <property type="entry name" value="Pectin lyase-like"/>
    <property type="match status" value="1"/>
</dbReference>
<dbReference type="InterPro" id="IPR012334">
    <property type="entry name" value="Pectin_lyas_fold"/>
</dbReference>
<dbReference type="InterPro" id="IPR003961">
    <property type="entry name" value="FN3_dom"/>
</dbReference>
<dbReference type="Pfam" id="PF22352">
    <property type="entry name" value="K319L-like_PKD"/>
    <property type="match status" value="16"/>
</dbReference>
<dbReference type="NCBIfam" id="NF012211">
    <property type="entry name" value="tand_rpt_95"/>
    <property type="match status" value="1"/>
</dbReference>
<gene>
    <name evidence="2" type="ORF">ACFQ21_27795</name>
</gene>
<dbReference type="RefSeq" id="WP_377585436.1">
    <property type="nucleotide sequence ID" value="NZ_JBHTKA010000015.1"/>
</dbReference>
<dbReference type="NCBIfam" id="TIGR04131">
    <property type="entry name" value="Bac_Flav_CTERM"/>
    <property type="match status" value="1"/>
</dbReference>
<proteinExistence type="predicted"/>
<organism evidence="2 3">
    <name type="scientific">Ohtaekwangia kribbensis</name>
    <dbReference type="NCBI Taxonomy" id="688913"/>
    <lineage>
        <taxon>Bacteria</taxon>
        <taxon>Pseudomonadati</taxon>
        <taxon>Bacteroidota</taxon>
        <taxon>Cytophagia</taxon>
        <taxon>Cytophagales</taxon>
        <taxon>Fulvivirgaceae</taxon>
        <taxon>Ohtaekwangia</taxon>
    </lineage>
</organism>
<dbReference type="EMBL" id="JBHTKA010000015">
    <property type="protein sequence ID" value="MFD1003160.1"/>
    <property type="molecule type" value="Genomic_DNA"/>
</dbReference>
<dbReference type="Gene3D" id="2.160.20.10">
    <property type="entry name" value="Single-stranded right-handed beta-helix, Pectin lyase-like"/>
    <property type="match status" value="1"/>
</dbReference>
<dbReference type="PANTHER" id="PTHR46182:SF2">
    <property type="entry name" value="FI19480P1"/>
    <property type="match status" value="1"/>
</dbReference>
<dbReference type="Gene3D" id="2.60.40.10">
    <property type="entry name" value="Immunoglobulins"/>
    <property type="match status" value="16"/>
</dbReference>
<dbReference type="InterPro" id="IPR003599">
    <property type="entry name" value="Ig_sub"/>
</dbReference>
<dbReference type="SMART" id="SM00060">
    <property type="entry name" value="FN3"/>
    <property type="match status" value="12"/>
</dbReference>
<keyword evidence="3" id="KW-1185">Reference proteome</keyword>
<dbReference type="SMART" id="SM00736">
    <property type="entry name" value="CADG"/>
    <property type="match status" value="2"/>
</dbReference>
<dbReference type="InterPro" id="IPR013783">
    <property type="entry name" value="Ig-like_fold"/>
</dbReference>
<comment type="caution">
    <text evidence="2">The sequence shown here is derived from an EMBL/GenBank/DDBJ whole genome shotgun (WGS) entry which is preliminary data.</text>
</comment>
<feature type="domain" description="PKD" evidence="1">
    <location>
        <begin position="1416"/>
        <end position="1489"/>
    </location>
</feature>
<dbReference type="CDD" id="cd00146">
    <property type="entry name" value="PKD"/>
    <property type="match status" value="6"/>
</dbReference>
<dbReference type="InterPro" id="IPR059226">
    <property type="entry name" value="Choice_anch_Q_dom"/>
</dbReference>
<dbReference type="SUPFAM" id="SSF49299">
    <property type="entry name" value="PKD domain"/>
    <property type="match status" value="16"/>
</dbReference>
<dbReference type="PANTHER" id="PTHR46182">
    <property type="entry name" value="FI19480P1"/>
    <property type="match status" value="1"/>
</dbReference>
<dbReference type="InterPro" id="IPR000601">
    <property type="entry name" value="PKD_dom"/>
</dbReference>
<protein>
    <submittedName>
        <fullName evidence="2">PKD domain-containing protein</fullName>
    </submittedName>
</protein>
<evidence type="ECO:0000313" key="3">
    <source>
        <dbReference type="Proteomes" id="UP001597112"/>
    </source>
</evidence>
<feature type="domain" description="PKD" evidence="1">
    <location>
        <begin position="556"/>
        <end position="648"/>
    </location>
</feature>
<dbReference type="PROSITE" id="PS50093">
    <property type="entry name" value="PKD"/>
    <property type="match status" value="4"/>
</dbReference>
<dbReference type="InterPro" id="IPR011050">
    <property type="entry name" value="Pectin_lyase_fold/virulence"/>
</dbReference>
<dbReference type="Pfam" id="PF13585">
    <property type="entry name" value="CHU_C"/>
    <property type="match status" value="1"/>
</dbReference>
<dbReference type="NCBIfam" id="NF041518">
    <property type="entry name" value="choice_anch_Q"/>
    <property type="match status" value="1"/>
</dbReference>
<dbReference type="InterPro" id="IPR006626">
    <property type="entry name" value="PbH1"/>
</dbReference>
<dbReference type="SMART" id="SM00089">
    <property type="entry name" value="PKD"/>
    <property type="match status" value="16"/>
</dbReference>
<dbReference type="SMART" id="SM00409">
    <property type="entry name" value="IG"/>
    <property type="match status" value="8"/>
</dbReference>
<accession>A0ABW3KB16</accession>
<dbReference type="SMART" id="SM00710">
    <property type="entry name" value="PbH1"/>
    <property type="match status" value="7"/>
</dbReference>
<dbReference type="InterPro" id="IPR022409">
    <property type="entry name" value="PKD/Chitinase_dom"/>
</dbReference>
<dbReference type="InterPro" id="IPR035986">
    <property type="entry name" value="PKD_dom_sf"/>
</dbReference>